<evidence type="ECO:0000256" key="2">
    <source>
        <dbReference type="ARBA" id="ARBA00010663"/>
    </source>
</evidence>
<evidence type="ECO:0000256" key="4">
    <source>
        <dbReference type="ARBA" id="ARBA00022989"/>
    </source>
</evidence>
<evidence type="ECO:0000313" key="14">
    <source>
        <dbReference type="Proteomes" id="UP000821853"/>
    </source>
</evidence>
<sequence>MGFPRVSRTPDEEVALLKAGHAGNRERKPVQRVNSGHAATDNAAKRRRWAKNTESVQCNLTKVRERYRQRQADTARQQRDLVWNCTTPSGVDNLSCCPSMSDDPVDGWIFDRVDVKVILVIAYTLVFCCCFFGNLLVICVVVLNRRMRTTTNFFLTNLALADRNLFFYLTPQWVLGDFLCRMYFFVHGLSYTASILILTVICAERYLAIVHPMWNKQVVTMTRLRVTILSVWFVSAAYCSPRVFMYGTVEAVVDDKREALCVLQRALYDSKTYDLVNFVVCFLVPLAIISVLYTIICYQLWHSQAIVSHPQNHINQSNNHQIVLSATHNHNAKSPPCQQGRPGSPPVLFRSSSDEDSPPPASKLEYAQTFVTTSMKLKDTSSTVTLTVPYANSGQALADGKPLSRQSSCSHCSNAETAPRKVPVKAFYYVNNAAASALRPRRKVIRLLVAVVFSFALCNLPFHARKLWQHWSKEYNGSSPGAAILTVVTNLVLYLNSGINPFLYALFSKNFRQCMADVLFCRNHRFRFRSRSSFQGASKSLNSNVSQGTPQTAQQMYRKRQVALQHL</sequence>
<keyword evidence="6 11" id="KW-0472">Membrane</keyword>
<keyword evidence="5 9" id="KW-0297">G-protein coupled receptor</keyword>
<protein>
    <recommendedName>
        <fullName evidence="12">G-protein coupled receptors family 1 profile domain-containing protein</fullName>
    </recommendedName>
</protein>
<dbReference type="VEuPathDB" id="VectorBase:HLOH_044151"/>
<keyword evidence="3 9" id="KW-0812">Transmembrane</keyword>
<keyword evidence="4 11" id="KW-1133">Transmembrane helix</keyword>
<keyword evidence="8 9" id="KW-0807">Transducer</keyword>
<dbReference type="PANTHER" id="PTHR24243">
    <property type="entry name" value="G-PROTEIN COUPLED RECEPTOR"/>
    <property type="match status" value="1"/>
</dbReference>
<dbReference type="AlphaFoldDB" id="A0A9J6FLQ4"/>
<feature type="domain" description="G-protein coupled receptors family 1 profile" evidence="12">
    <location>
        <begin position="133"/>
        <end position="504"/>
    </location>
</feature>
<dbReference type="PROSITE" id="PS00237">
    <property type="entry name" value="G_PROTEIN_RECEP_F1_1"/>
    <property type="match status" value="1"/>
</dbReference>
<dbReference type="SUPFAM" id="SSF81321">
    <property type="entry name" value="Family A G protein-coupled receptor-like"/>
    <property type="match status" value="1"/>
</dbReference>
<gene>
    <name evidence="13" type="ORF">HPB48_020113</name>
</gene>
<feature type="region of interest" description="Disordered" evidence="10">
    <location>
        <begin position="17"/>
        <end position="46"/>
    </location>
</feature>
<comment type="similarity">
    <text evidence="2 9">Belongs to the G-protein coupled receptor 1 family.</text>
</comment>
<reference evidence="13 14" key="1">
    <citation type="journal article" date="2020" name="Cell">
        <title>Large-Scale Comparative Analyses of Tick Genomes Elucidate Their Genetic Diversity and Vector Capacities.</title>
        <authorList>
            <consortium name="Tick Genome and Microbiome Consortium (TIGMIC)"/>
            <person name="Jia N."/>
            <person name="Wang J."/>
            <person name="Shi W."/>
            <person name="Du L."/>
            <person name="Sun Y."/>
            <person name="Zhan W."/>
            <person name="Jiang J.F."/>
            <person name="Wang Q."/>
            <person name="Zhang B."/>
            <person name="Ji P."/>
            <person name="Bell-Sakyi L."/>
            <person name="Cui X.M."/>
            <person name="Yuan T.T."/>
            <person name="Jiang B.G."/>
            <person name="Yang W.F."/>
            <person name="Lam T.T."/>
            <person name="Chang Q.C."/>
            <person name="Ding S.J."/>
            <person name="Wang X.J."/>
            <person name="Zhu J.G."/>
            <person name="Ruan X.D."/>
            <person name="Zhao L."/>
            <person name="Wei J.T."/>
            <person name="Ye R.Z."/>
            <person name="Que T.C."/>
            <person name="Du C.H."/>
            <person name="Zhou Y.H."/>
            <person name="Cheng J.X."/>
            <person name="Dai P.F."/>
            <person name="Guo W.B."/>
            <person name="Han X.H."/>
            <person name="Huang E.J."/>
            <person name="Li L.F."/>
            <person name="Wei W."/>
            <person name="Gao Y.C."/>
            <person name="Liu J.Z."/>
            <person name="Shao H.Z."/>
            <person name="Wang X."/>
            <person name="Wang C.C."/>
            <person name="Yang T.C."/>
            <person name="Huo Q.B."/>
            <person name="Li W."/>
            <person name="Chen H.Y."/>
            <person name="Chen S.E."/>
            <person name="Zhou L.G."/>
            <person name="Ni X.B."/>
            <person name="Tian J.H."/>
            <person name="Sheng Y."/>
            <person name="Liu T."/>
            <person name="Pan Y.S."/>
            <person name="Xia L.Y."/>
            <person name="Li J."/>
            <person name="Zhao F."/>
            <person name="Cao W.C."/>
        </authorList>
    </citation>
    <scope>NUCLEOTIDE SEQUENCE [LARGE SCALE GENOMIC DNA]</scope>
    <source>
        <strain evidence="13">HaeL-2018</strain>
    </source>
</reference>
<comment type="caution">
    <text evidence="13">The sequence shown here is derived from an EMBL/GenBank/DDBJ whole genome shotgun (WGS) entry which is preliminary data.</text>
</comment>
<evidence type="ECO:0000256" key="8">
    <source>
        <dbReference type="ARBA" id="ARBA00023224"/>
    </source>
</evidence>
<accession>A0A9J6FLQ4</accession>
<name>A0A9J6FLQ4_HAELO</name>
<dbReference type="InterPro" id="IPR000276">
    <property type="entry name" value="GPCR_Rhodpsn"/>
</dbReference>
<evidence type="ECO:0000256" key="7">
    <source>
        <dbReference type="ARBA" id="ARBA00023170"/>
    </source>
</evidence>
<dbReference type="Gene3D" id="1.20.1070.10">
    <property type="entry name" value="Rhodopsin 7-helix transmembrane proteins"/>
    <property type="match status" value="1"/>
</dbReference>
<dbReference type="OMA" id="KLEYAQT"/>
<keyword evidence="14" id="KW-1185">Reference proteome</keyword>
<evidence type="ECO:0000256" key="10">
    <source>
        <dbReference type="SAM" id="MobiDB-lite"/>
    </source>
</evidence>
<feature type="transmembrane region" description="Helical" evidence="11">
    <location>
        <begin position="117"/>
        <end position="143"/>
    </location>
</feature>
<evidence type="ECO:0000256" key="5">
    <source>
        <dbReference type="ARBA" id="ARBA00023040"/>
    </source>
</evidence>
<feature type="region of interest" description="Disordered" evidence="10">
    <location>
        <begin position="330"/>
        <end position="361"/>
    </location>
</feature>
<comment type="subcellular location">
    <subcellularLocation>
        <location evidence="1">Membrane</location>
        <topology evidence="1">Multi-pass membrane protein</topology>
    </subcellularLocation>
</comment>
<evidence type="ECO:0000259" key="12">
    <source>
        <dbReference type="PROSITE" id="PS50262"/>
    </source>
</evidence>
<evidence type="ECO:0000256" key="6">
    <source>
        <dbReference type="ARBA" id="ARBA00023136"/>
    </source>
</evidence>
<dbReference type="PANTHER" id="PTHR24243:SF224">
    <property type="entry name" value="G-PROTEIN COUPLED RECEPTOR 19-RELATED"/>
    <property type="match status" value="1"/>
</dbReference>
<dbReference type="PRINTS" id="PR00237">
    <property type="entry name" value="GPCRRHODOPSN"/>
</dbReference>
<keyword evidence="7 9" id="KW-0675">Receptor</keyword>
<dbReference type="Pfam" id="PF00001">
    <property type="entry name" value="7tm_1"/>
    <property type="match status" value="1"/>
</dbReference>
<evidence type="ECO:0000256" key="11">
    <source>
        <dbReference type="SAM" id="Phobius"/>
    </source>
</evidence>
<feature type="transmembrane region" description="Helical" evidence="11">
    <location>
        <begin position="150"/>
        <end position="170"/>
    </location>
</feature>
<feature type="transmembrane region" description="Helical" evidence="11">
    <location>
        <begin position="444"/>
        <end position="462"/>
    </location>
</feature>
<dbReference type="GO" id="GO:0005886">
    <property type="term" value="C:plasma membrane"/>
    <property type="evidence" value="ECO:0007669"/>
    <property type="project" value="TreeGrafter"/>
</dbReference>
<evidence type="ECO:0000256" key="3">
    <source>
        <dbReference type="ARBA" id="ARBA00022692"/>
    </source>
</evidence>
<dbReference type="OrthoDB" id="5964776at2759"/>
<dbReference type="GO" id="GO:0004930">
    <property type="term" value="F:G protein-coupled receptor activity"/>
    <property type="evidence" value="ECO:0007669"/>
    <property type="project" value="UniProtKB-KW"/>
</dbReference>
<feature type="transmembrane region" description="Helical" evidence="11">
    <location>
        <begin position="275"/>
        <end position="301"/>
    </location>
</feature>
<dbReference type="PROSITE" id="PS50262">
    <property type="entry name" value="G_PROTEIN_RECEP_F1_2"/>
    <property type="match status" value="1"/>
</dbReference>
<evidence type="ECO:0000256" key="9">
    <source>
        <dbReference type="RuleBase" id="RU000688"/>
    </source>
</evidence>
<feature type="transmembrane region" description="Helical" evidence="11">
    <location>
        <begin position="224"/>
        <end position="244"/>
    </location>
</feature>
<organism evidence="13 14">
    <name type="scientific">Haemaphysalis longicornis</name>
    <name type="common">Bush tick</name>
    <dbReference type="NCBI Taxonomy" id="44386"/>
    <lineage>
        <taxon>Eukaryota</taxon>
        <taxon>Metazoa</taxon>
        <taxon>Ecdysozoa</taxon>
        <taxon>Arthropoda</taxon>
        <taxon>Chelicerata</taxon>
        <taxon>Arachnida</taxon>
        <taxon>Acari</taxon>
        <taxon>Parasitiformes</taxon>
        <taxon>Ixodida</taxon>
        <taxon>Ixodoidea</taxon>
        <taxon>Ixodidae</taxon>
        <taxon>Haemaphysalinae</taxon>
        <taxon>Haemaphysalis</taxon>
    </lineage>
</organism>
<evidence type="ECO:0000256" key="1">
    <source>
        <dbReference type="ARBA" id="ARBA00004141"/>
    </source>
</evidence>
<dbReference type="InterPro" id="IPR017452">
    <property type="entry name" value="GPCR_Rhodpsn_7TM"/>
</dbReference>
<feature type="transmembrane region" description="Helical" evidence="11">
    <location>
        <begin position="182"/>
        <end position="203"/>
    </location>
</feature>
<dbReference type="EMBL" id="JABSTR010000002">
    <property type="protein sequence ID" value="KAH9363755.1"/>
    <property type="molecule type" value="Genomic_DNA"/>
</dbReference>
<evidence type="ECO:0000313" key="13">
    <source>
        <dbReference type="EMBL" id="KAH9363755.1"/>
    </source>
</evidence>
<dbReference type="Proteomes" id="UP000821853">
    <property type="component" value="Chromosome 10"/>
</dbReference>
<proteinExistence type="inferred from homology"/>
<feature type="transmembrane region" description="Helical" evidence="11">
    <location>
        <begin position="482"/>
        <end position="507"/>
    </location>
</feature>